<protein>
    <submittedName>
        <fullName evidence="1">Uncharacterized protein</fullName>
    </submittedName>
</protein>
<evidence type="ECO:0000313" key="2">
    <source>
        <dbReference type="Proteomes" id="UP000617979"/>
    </source>
</evidence>
<comment type="caution">
    <text evidence="1">The sequence shown here is derived from an EMBL/GenBank/DDBJ whole genome shotgun (WGS) entry which is preliminary data.</text>
</comment>
<proteinExistence type="predicted"/>
<evidence type="ECO:0000313" key="1">
    <source>
        <dbReference type="EMBL" id="GGA59084.1"/>
    </source>
</evidence>
<dbReference type="EMBL" id="BMEX01000039">
    <property type="protein sequence ID" value="GGA59084.1"/>
    <property type="molecule type" value="Genomic_DNA"/>
</dbReference>
<reference evidence="2" key="1">
    <citation type="journal article" date="2019" name="Int. J. Syst. Evol. Microbiol.">
        <title>The Global Catalogue of Microorganisms (GCM) 10K type strain sequencing project: providing services to taxonomists for standard genome sequencing and annotation.</title>
        <authorList>
            <consortium name="The Broad Institute Genomics Platform"/>
            <consortium name="The Broad Institute Genome Sequencing Center for Infectious Disease"/>
            <person name="Wu L."/>
            <person name="Ma J."/>
        </authorList>
    </citation>
    <scope>NUCLEOTIDE SEQUENCE [LARGE SCALE GENOMIC DNA]</scope>
    <source>
        <strain evidence="2">CGMCC 1.12404</strain>
    </source>
</reference>
<sequence>MEKFGLAVKVDGEELLLLEIEVENDGKKVISDLPGSIRKLAESMAILIEENGNPLEEVAK</sequence>
<gene>
    <name evidence="1" type="ORF">GCM10007416_35270</name>
</gene>
<dbReference type="RefSeq" id="WP_188433832.1">
    <property type="nucleotide sequence ID" value="NZ_BMEX01000039.1"/>
</dbReference>
<name>A0ABQ1H589_9BACL</name>
<keyword evidence="2" id="KW-1185">Reference proteome</keyword>
<dbReference type="Proteomes" id="UP000617979">
    <property type="component" value="Unassembled WGS sequence"/>
</dbReference>
<organism evidence="1 2">
    <name type="scientific">Kroppenstedtia guangzhouensis</name>
    <dbReference type="NCBI Taxonomy" id="1274356"/>
    <lineage>
        <taxon>Bacteria</taxon>
        <taxon>Bacillati</taxon>
        <taxon>Bacillota</taxon>
        <taxon>Bacilli</taxon>
        <taxon>Bacillales</taxon>
        <taxon>Thermoactinomycetaceae</taxon>
        <taxon>Kroppenstedtia</taxon>
    </lineage>
</organism>
<accession>A0ABQ1H589</accession>